<accession>A0ABP0SYA8</accession>
<organism evidence="1 2">
    <name type="scientific">Durusdinium trenchii</name>
    <dbReference type="NCBI Taxonomy" id="1381693"/>
    <lineage>
        <taxon>Eukaryota</taxon>
        <taxon>Sar</taxon>
        <taxon>Alveolata</taxon>
        <taxon>Dinophyceae</taxon>
        <taxon>Suessiales</taxon>
        <taxon>Symbiodiniaceae</taxon>
        <taxon>Durusdinium</taxon>
    </lineage>
</organism>
<proteinExistence type="predicted"/>
<name>A0ABP0SYA8_9DINO</name>
<dbReference type="Proteomes" id="UP001642484">
    <property type="component" value="Unassembled WGS sequence"/>
</dbReference>
<protein>
    <submittedName>
        <fullName evidence="1">Uncharacterized protein</fullName>
    </submittedName>
</protein>
<sequence length="764" mass="86591">MRLPSEDVDDLEDHQNLLRFDDGGMRGLAAGLCWCGLVYHVRNMKESDFACQQIVDLAKSLLSIPTVYKTQGASVTSDMIRRIIKQNVDSKKLAVSSYEWSQILSSMQKDGASLSLSDAMTMYNENPEDKTGSGSLVLDSKKQYAIKHWLELTAPKAKEQVELALKDGPFQHGPWGEQLSILKYLFLSSTMPMMALPDSMMVCAAGEETVLLDWSLPMTEVSQEILFCRIRLAFEKATAIVDSPADRKRYRLKEEELTQLRNIVCLYAGIRDFLSKKMKDFDSYDELFRTSSLKDNDLLELIQARPSHFSLSMLPSAQKEALEQARMEEEGQTLEAEQERLKVRDARWQYFQAALERDWKLLRTIKEAPAKIESLKHRKIVQWRLAQAELGEKVVNAYQSKFLRCDTVSKGELAQQKINEYRSFVAQAAGCSDSDVHMVTVVDLNVPGAKSSERLQEIASCIQFVNDLAPQRHCALVELPEIPKKSSKRGLADEEKELQECLWSLRQGCDIRWICPFEVHASAEVQSGRRRYSSGRLVCNIDGQDDNIWAGQSELGVCGRPLSDDPVVLPLSRDIILPESLSADGDLKQAERQRPSNETCSAQKGMKRWQKLLQSMLTMTSPGCKVLKNKPVCVLNLTGYIEDVFEMRLQNTELKGGFHTSNLYYHSVWWLNRDTFGHARLTRESTDAWIARRFSHGGHQFTLQAPELSEAELQGIQGASDSQIDKLKFETLERTGAGLAFTIKVDEHKFWSIQGGDISQEYNR</sequence>
<dbReference type="EMBL" id="CAXAMN010028694">
    <property type="protein sequence ID" value="CAK9117430.1"/>
    <property type="molecule type" value="Genomic_DNA"/>
</dbReference>
<evidence type="ECO:0000313" key="2">
    <source>
        <dbReference type="Proteomes" id="UP001642484"/>
    </source>
</evidence>
<reference evidence="1 2" key="1">
    <citation type="submission" date="2024-02" db="EMBL/GenBank/DDBJ databases">
        <authorList>
            <person name="Chen Y."/>
            <person name="Shah S."/>
            <person name="Dougan E. K."/>
            <person name="Thang M."/>
            <person name="Chan C."/>
        </authorList>
    </citation>
    <scope>NUCLEOTIDE SEQUENCE [LARGE SCALE GENOMIC DNA]</scope>
</reference>
<evidence type="ECO:0000313" key="1">
    <source>
        <dbReference type="EMBL" id="CAK9117430.1"/>
    </source>
</evidence>
<comment type="caution">
    <text evidence="1">The sequence shown here is derived from an EMBL/GenBank/DDBJ whole genome shotgun (WGS) entry which is preliminary data.</text>
</comment>
<keyword evidence="2" id="KW-1185">Reference proteome</keyword>
<gene>
    <name evidence="1" type="ORF">CCMP2556_LOCUS54756</name>
</gene>